<dbReference type="EMBL" id="JAYKXN010000006">
    <property type="protein sequence ID" value="KAK7279513.1"/>
    <property type="molecule type" value="Genomic_DNA"/>
</dbReference>
<accession>A0AAN9FWK6</accession>
<dbReference type="Pfam" id="PF25896">
    <property type="entry name" value="HTH_AT3G52170"/>
    <property type="match status" value="1"/>
</dbReference>
<feature type="compositionally biased region" description="Basic and acidic residues" evidence="1">
    <location>
        <begin position="451"/>
        <end position="467"/>
    </location>
</feature>
<comment type="caution">
    <text evidence="3">The sequence shown here is derived from an EMBL/GenBank/DDBJ whole genome shotgun (WGS) entry which is preliminary data.</text>
</comment>
<dbReference type="PANTHER" id="PTHR34568">
    <property type="entry name" value="RRM DOMAIN-CONTAINING PROTEIN"/>
    <property type="match status" value="1"/>
</dbReference>
<dbReference type="AlphaFoldDB" id="A0AAN9FWK6"/>
<dbReference type="InterPro" id="IPR058941">
    <property type="entry name" value="HTH_AT3G52170-like"/>
</dbReference>
<gene>
    <name evidence="3" type="ORF">RJT34_24566</name>
</gene>
<sequence>MLYSAFILVEADIVQVVINMMRSVKGGLGQTFALARHNESEGRKTRIRRSKEERKAMVDSFIKKYQKSNNGNFPSLNLTHKEVGGSFYTVREIVRDIIQENRVLGPAKFTLEELNTDQFFEQNPVGSIAKDPQPFLASLNESHPEPNKLQDTNSNMISVSDGSYAEVGHHVDDKGHVINVGQVDVANKEPIGAPVVSDGYDTGTEYPMVDTGHAINVSHLDLITKNESVEATIVCDGGFTKAEHKIVDEGCVLDGSQVDMINKEPSKATIPEIQVSDPTTIRPDVTPTPMAKVTAVTEDLIIETFPLRPLSKTTDGKEGLGELRDISNSAENFVKRLELEQSKEKSELNGTKPTNNSNSSDEKFEDAPANQILMNFSNTGHNNKENVGDILEESAYHSTHKEHFDHEFEDHTDPQVVSRQNTTTLENINQSQLIDGAQTSARTKNLNKTYKPSDEEGPRKADKHRGDVQLGGNSQRRSNTTVDRINLESWDGRAKNFAKEEPNPLLAVLKAFVNAFVKIWSG</sequence>
<feature type="compositionally biased region" description="Polar residues" evidence="1">
    <location>
        <begin position="471"/>
        <end position="482"/>
    </location>
</feature>
<feature type="region of interest" description="Disordered" evidence="1">
    <location>
        <begin position="339"/>
        <end position="363"/>
    </location>
</feature>
<feature type="compositionally biased region" description="Polar residues" evidence="1">
    <location>
        <begin position="349"/>
        <end position="359"/>
    </location>
</feature>
<feature type="compositionally biased region" description="Polar residues" evidence="1">
    <location>
        <begin position="435"/>
        <end position="450"/>
    </location>
</feature>
<organism evidence="3 4">
    <name type="scientific">Clitoria ternatea</name>
    <name type="common">Butterfly pea</name>
    <dbReference type="NCBI Taxonomy" id="43366"/>
    <lineage>
        <taxon>Eukaryota</taxon>
        <taxon>Viridiplantae</taxon>
        <taxon>Streptophyta</taxon>
        <taxon>Embryophyta</taxon>
        <taxon>Tracheophyta</taxon>
        <taxon>Spermatophyta</taxon>
        <taxon>Magnoliopsida</taxon>
        <taxon>eudicotyledons</taxon>
        <taxon>Gunneridae</taxon>
        <taxon>Pentapetalae</taxon>
        <taxon>rosids</taxon>
        <taxon>fabids</taxon>
        <taxon>Fabales</taxon>
        <taxon>Fabaceae</taxon>
        <taxon>Papilionoideae</taxon>
        <taxon>50 kb inversion clade</taxon>
        <taxon>NPAAA clade</taxon>
        <taxon>indigoferoid/millettioid clade</taxon>
        <taxon>Phaseoleae</taxon>
        <taxon>Clitoria</taxon>
    </lineage>
</organism>
<dbReference type="Proteomes" id="UP001359559">
    <property type="component" value="Unassembled WGS sequence"/>
</dbReference>
<feature type="region of interest" description="Disordered" evidence="1">
    <location>
        <begin position="435"/>
        <end position="482"/>
    </location>
</feature>
<evidence type="ECO:0000259" key="2">
    <source>
        <dbReference type="Pfam" id="PF25896"/>
    </source>
</evidence>
<proteinExistence type="predicted"/>
<evidence type="ECO:0000313" key="3">
    <source>
        <dbReference type="EMBL" id="KAK7279513.1"/>
    </source>
</evidence>
<dbReference type="PANTHER" id="PTHR34568:SF1">
    <property type="entry name" value="DNA BINDING PROTEIN"/>
    <property type="match status" value="1"/>
</dbReference>
<evidence type="ECO:0000313" key="4">
    <source>
        <dbReference type="Proteomes" id="UP001359559"/>
    </source>
</evidence>
<evidence type="ECO:0000256" key="1">
    <source>
        <dbReference type="SAM" id="MobiDB-lite"/>
    </source>
</evidence>
<name>A0AAN9FWK6_CLITE</name>
<dbReference type="InterPro" id="IPR058942">
    <property type="entry name" value="AT3G52170-like"/>
</dbReference>
<keyword evidence="4" id="KW-1185">Reference proteome</keyword>
<reference evidence="3 4" key="1">
    <citation type="submission" date="2024-01" db="EMBL/GenBank/DDBJ databases">
        <title>The genomes of 5 underutilized Papilionoideae crops provide insights into root nodulation and disease resistance.</title>
        <authorList>
            <person name="Yuan L."/>
        </authorList>
    </citation>
    <scope>NUCLEOTIDE SEQUENCE [LARGE SCALE GENOMIC DNA]</scope>
    <source>
        <strain evidence="3">LY-2023</strain>
        <tissue evidence="3">Leaf</tissue>
    </source>
</reference>
<protein>
    <recommendedName>
        <fullName evidence="2">AT3G52170-like helix-turn-helix domain-containing protein</fullName>
    </recommendedName>
</protein>
<feature type="domain" description="AT3G52170-like helix-turn-helix" evidence="2">
    <location>
        <begin position="50"/>
        <end position="98"/>
    </location>
</feature>